<dbReference type="AlphaFoldDB" id="A0A8J8NBH7"/>
<sequence>MKGRIILIYFPGQNFLIIHYLDIIQQYINVIAQLAEGTHQKKLASQNSQHARLRNRTFAANLPEYNPYAGINYCRHQKAQRRLLHKHFASRIGSFARWKLLQVHIKLSRQGEGNRDTSVSCCYQHWVAVLWTELHYYPVATLYHHLFIHYNNIQVRFQRRGNF</sequence>
<keyword evidence="2" id="KW-1185">Reference proteome</keyword>
<comment type="caution">
    <text evidence="1">The sequence shown here is derived from an EMBL/GenBank/DDBJ whole genome shotgun (WGS) entry which is preliminary data.</text>
</comment>
<gene>
    <name evidence="1" type="ORF">FGO68_gene14458</name>
</gene>
<proteinExistence type="predicted"/>
<evidence type="ECO:0000313" key="1">
    <source>
        <dbReference type="EMBL" id="TNV71847.1"/>
    </source>
</evidence>
<dbReference type="EMBL" id="RRYP01026527">
    <property type="protein sequence ID" value="TNV71847.1"/>
    <property type="molecule type" value="Genomic_DNA"/>
</dbReference>
<reference evidence="1" key="1">
    <citation type="submission" date="2019-06" db="EMBL/GenBank/DDBJ databases">
        <authorList>
            <person name="Zheng W."/>
        </authorList>
    </citation>
    <scope>NUCLEOTIDE SEQUENCE</scope>
    <source>
        <strain evidence="1">QDHG01</strain>
    </source>
</reference>
<name>A0A8J8NBH7_HALGN</name>
<evidence type="ECO:0000313" key="2">
    <source>
        <dbReference type="Proteomes" id="UP000785679"/>
    </source>
</evidence>
<organism evidence="1 2">
    <name type="scientific">Halteria grandinella</name>
    <dbReference type="NCBI Taxonomy" id="5974"/>
    <lineage>
        <taxon>Eukaryota</taxon>
        <taxon>Sar</taxon>
        <taxon>Alveolata</taxon>
        <taxon>Ciliophora</taxon>
        <taxon>Intramacronucleata</taxon>
        <taxon>Spirotrichea</taxon>
        <taxon>Stichotrichia</taxon>
        <taxon>Sporadotrichida</taxon>
        <taxon>Halteriidae</taxon>
        <taxon>Halteria</taxon>
    </lineage>
</organism>
<protein>
    <submittedName>
        <fullName evidence="1">Uncharacterized protein</fullName>
    </submittedName>
</protein>
<dbReference type="Proteomes" id="UP000785679">
    <property type="component" value="Unassembled WGS sequence"/>
</dbReference>
<accession>A0A8J8NBH7</accession>